<sequence>MNITSAVIKLIKFNSPSSIRQKQHSVWMVLFFTISIFLFSHDMMANPVKWHPGHYCTILGLGKNDSKYMAQVYEELKATPALRGIQIRYFWAELETAKGVYNFSSIDQKLAELSTIGKRLVIQVQTKSFVPAGKPTGKLVPDYLKASEYDGGEFAYSSHGSTAPRGYNIALWNSQVHDRLVELFKVMGERYNSHPYFEGIGMIETAYGEPIIPQPAHQMSKFYDNLLSVQQKMRSYFPNTMTIQEVNYPHSILESFVGKLKEMGTALSGPDVFKDEPGLNRNMRNVPRGIYHFYPELSGIIPLAPQVMHKNYMNTRNDGAGSVPTVSEIFAFARDNLKSNYIFWTRNPKYYSKVLELLNEPDIAKDPFGGLSSVCPRVYASCVD</sequence>
<dbReference type="Gene3D" id="3.20.20.80">
    <property type="entry name" value="Glycosidases"/>
    <property type="match status" value="1"/>
</dbReference>
<evidence type="ECO:0008006" key="3">
    <source>
        <dbReference type="Google" id="ProtNLM"/>
    </source>
</evidence>
<reference evidence="2" key="1">
    <citation type="submission" date="2016-10" db="EMBL/GenBank/DDBJ databases">
        <authorList>
            <person name="Varghese N."/>
            <person name="Submissions S."/>
        </authorList>
    </citation>
    <scope>NUCLEOTIDE SEQUENCE [LARGE SCALE GENOMIC DNA]</scope>
    <source>
        <strain evidence="2">Nm10</strain>
    </source>
</reference>
<accession>A0A0S3AMA3</accession>
<proteinExistence type="predicted"/>
<protein>
    <recommendedName>
        <fullName evidence="3">Glycoside hydrolase family 42 N-terminal domain-containing protein</fullName>
    </recommendedName>
</protein>
<dbReference type="Proteomes" id="UP000182882">
    <property type="component" value="Unassembled WGS sequence"/>
</dbReference>
<evidence type="ECO:0000313" key="1">
    <source>
        <dbReference type="EMBL" id="SDU24143.1"/>
    </source>
</evidence>
<keyword evidence="2" id="KW-1185">Reference proteome</keyword>
<dbReference type="EMBL" id="FNLN01000038">
    <property type="protein sequence ID" value="SDU24143.1"/>
    <property type="molecule type" value="Genomic_DNA"/>
</dbReference>
<gene>
    <name evidence="1" type="ORF">SAMN05216406_13819</name>
</gene>
<dbReference type="RefSeq" id="WP_062559861.1">
    <property type="nucleotide sequence ID" value="NZ_CP013341.1"/>
</dbReference>
<evidence type="ECO:0000313" key="2">
    <source>
        <dbReference type="Proteomes" id="UP000182882"/>
    </source>
</evidence>
<name>A0A0S3AMA3_9PROT</name>
<dbReference type="KEGG" id="nur:ATY38_14155"/>
<organism evidence="1 2">
    <name type="scientific">Nitrosomonas ureae</name>
    <dbReference type="NCBI Taxonomy" id="44577"/>
    <lineage>
        <taxon>Bacteria</taxon>
        <taxon>Pseudomonadati</taxon>
        <taxon>Pseudomonadota</taxon>
        <taxon>Betaproteobacteria</taxon>
        <taxon>Nitrosomonadales</taxon>
        <taxon>Nitrosomonadaceae</taxon>
        <taxon>Nitrosomonas</taxon>
    </lineage>
</organism>
<dbReference type="AlphaFoldDB" id="A0A0S3AMA3"/>